<dbReference type="Pfam" id="PF02674">
    <property type="entry name" value="Colicin_V"/>
    <property type="match status" value="1"/>
</dbReference>
<evidence type="ECO:0000313" key="7">
    <source>
        <dbReference type="Proteomes" id="UP000198749"/>
    </source>
</evidence>
<comment type="subcellular location">
    <subcellularLocation>
        <location evidence="1">Membrane</location>
        <topology evidence="1">Multi-pass membrane protein</topology>
    </subcellularLocation>
</comment>
<keyword evidence="7" id="KW-1185">Reference proteome</keyword>
<gene>
    <name evidence="6" type="ORF">SAMN03080615_01243</name>
</gene>
<keyword evidence="3 5" id="KW-1133">Transmembrane helix</keyword>
<feature type="transmembrane region" description="Helical" evidence="5">
    <location>
        <begin position="30"/>
        <end position="47"/>
    </location>
</feature>
<sequence>MTLNWADWAIIGIITISGLYSLRGGFMKEALSLVTWVAAFIVARLFAPSLSTLLDNLLQTPSLRIGAAFILLFIATLMVGAVINNLINMLVQATGLSGTDRVLGIGFGVVRGGLIVIVITALLVRSPVTEDSWWAESTLIPHFLLMESWTRETAADIGQMIWNLSGRNS</sequence>
<dbReference type="InterPro" id="IPR003825">
    <property type="entry name" value="Colicin-V_CvpA"/>
</dbReference>
<keyword evidence="2 5" id="KW-0812">Transmembrane</keyword>
<dbReference type="EMBL" id="FOGB01000003">
    <property type="protein sequence ID" value="SEQ36878.1"/>
    <property type="molecule type" value="Genomic_DNA"/>
</dbReference>
<dbReference type="GO" id="GO:0009403">
    <property type="term" value="P:toxin biosynthetic process"/>
    <property type="evidence" value="ECO:0007669"/>
    <property type="project" value="InterPro"/>
</dbReference>
<dbReference type="OrthoDB" id="9810601at2"/>
<evidence type="ECO:0000313" key="6">
    <source>
        <dbReference type="EMBL" id="SEQ36878.1"/>
    </source>
</evidence>
<evidence type="ECO:0000256" key="5">
    <source>
        <dbReference type="SAM" id="Phobius"/>
    </source>
</evidence>
<evidence type="ECO:0000256" key="2">
    <source>
        <dbReference type="ARBA" id="ARBA00022692"/>
    </source>
</evidence>
<feature type="transmembrane region" description="Helical" evidence="5">
    <location>
        <begin position="67"/>
        <end position="90"/>
    </location>
</feature>
<evidence type="ECO:0000256" key="4">
    <source>
        <dbReference type="ARBA" id="ARBA00023136"/>
    </source>
</evidence>
<evidence type="ECO:0000256" key="1">
    <source>
        <dbReference type="ARBA" id="ARBA00004141"/>
    </source>
</evidence>
<dbReference type="InterPro" id="IPR052719">
    <property type="entry name" value="CvpA-like"/>
</dbReference>
<dbReference type="Proteomes" id="UP000198749">
    <property type="component" value="Unassembled WGS sequence"/>
</dbReference>
<accession>A0A1H9FHR8</accession>
<name>A0A1H9FHR8_9GAMM</name>
<feature type="transmembrane region" description="Helical" evidence="5">
    <location>
        <begin position="6"/>
        <end position="23"/>
    </location>
</feature>
<organism evidence="6 7">
    <name type="scientific">Amphritea atlantica</name>
    <dbReference type="NCBI Taxonomy" id="355243"/>
    <lineage>
        <taxon>Bacteria</taxon>
        <taxon>Pseudomonadati</taxon>
        <taxon>Pseudomonadota</taxon>
        <taxon>Gammaproteobacteria</taxon>
        <taxon>Oceanospirillales</taxon>
        <taxon>Oceanospirillaceae</taxon>
        <taxon>Amphritea</taxon>
    </lineage>
</organism>
<dbReference type="RefSeq" id="WP_091355441.1">
    <property type="nucleotide sequence ID" value="NZ_AP025284.1"/>
</dbReference>
<dbReference type="STRING" id="355243.SAMN03080615_01243"/>
<evidence type="ECO:0000256" key="3">
    <source>
        <dbReference type="ARBA" id="ARBA00022989"/>
    </source>
</evidence>
<dbReference type="PANTHER" id="PTHR36926:SF1">
    <property type="entry name" value="COLICIN V PRODUCTION PROTEIN"/>
    <property type="match status" value="1"/>
</dbReference>
<proteinExistence type="predicted"/>
<keyword evidence="4 5" id="KW-0472">Membrane</keyword>
<dbReference type="GO" id="GO:0016020">
    <property type="term" value="C:membrane"/>
    <property type="evidence" value="ECO:0007669"/>
    <property type="project" value="UniProtKB-SubCell"/>
</dbReference>
<dbReference type="PANTHER" id="PTHR36926">
    <property type="entry name" value="COLICIN V PRODUCTION PROTEIN"/>
    <property type="match status" value="1"/>
</dbReference>
<protein>
    <submittedName>
        <fullName evidence="6">Membrane protein required for colicin V production</fullName>
    </submittedName>
</protein>
<dbReference type="AlphaFoldDB" id="A0A1H9FHR8"/>
<reference evidence="7" key="1">
    <citation type="submission" date="2016-10" db="EMBL/GenBank/DDBJ databases">
        <authorList>
            <person name="Varghese N."/>
            <person name="Submissions S."/>
        </authorList>
    </citation>
    <scope>NUCLEOTIDE SEQUENCE [LARGE SCALE GENOMIC DNA]</scope>
    <source>
        <strain evidence="7">DSM 18887</strain>
    </source>
</reference>
<feature type="transmembrane region" description="Helical" evidence="5">
    <location>
        <begin position="102"/>
        <end position="124"/>
    </location>
</feature>